<dbReference type="Proteomes" id="UP001500266">
    <property type="component" value="Unassembled WGS sequence"/>
</dbReference>
<feature type="region of interest" description="Disordered" evidence="1">
    <location>
        <begin position="1"/>
        <end position="55"/>
    </location>
</feature>
<proteinExistence type="predicted"/>
<comment type="caution">
    <text evidence="2">The sequence shown here is derived from an EMBL/GenBank/DDBJ whole genome shotgun (WGS) entry which is preliminary data.</text>
</comment>
<reference evidence="3" key="1">
    <citation type="journal article" date="2019" name="Int. J. Syst. Evol. Microbiol.">
        <title>The Global Catalogue of Microorganisms (GCM) 10K type strain sequencing project: providing services to taxonomists for standard genome sequencing and annotation.</title>
        <authorList>
            <consortium name="The Broad Institute Genomics Platform"/>
            <consortium name="The Broad Institute Genome Sequencing Center for Infectious Disease"/>
            <person name="Wu L."/>
            <person name="Ma J."/>
        </authorList>
    </citation>
    <scope>NUCLEOTIDE SEQUENCE [LARGE SCALE GENOMIC DNA]</scope>
    <source>
        <strain evidence="3">JCM 17316</strain>
    </source>
</reference>
<dbReference type="Pfam" id="PF04456">
    <property type="entry name" value="DUF503"/>
    <property type="match status" value="1"/>
</dbReference>
<sequence length="163" mass="17704">MDLLPWRHDGRRAPDRQPVRVTADRSGAPGEGTVAPTRSAPRSRGAASTPRPHAGAYRLPEVTDQVYVGALTLDLLLGDVRSLKQKRSVVRPIIAEVNRRFPAVAVAETGALDLHRRAEIAVAVVSATAGNCTQVLDSCERLVAGRPEIELLSARRRLFNDED</sequence>
<evidence type="ECO:0000313" key="2">
    <source>
        <dbReference type="EMBL" id="GAA3509361.1"/>
    </source>
</evidence>
<dbReference type="InterPro" id="IPR007546">
    <property type="entry name" value="DUF503"/>
</dbReference>
<gene>
    <name evidence="2" type="ORF">GCM10022416_63720</name>
</gene>
<dbReference type="Gene3D" id="3.30.70.1120">
    <property type="entry name" value="TT1725-like"/>
    <property type="match status" value="1"/>
</dbReference>
<evidence type="ECO:0000313" key="3">
    <source>
        <dbReference type="Proteomes" id="UP001500266"/>
    </source>
</evidence>
<dbReference type="EMBL" id="BAABDO010000232">
    <property type="protein sequence ID" value="GAA3509361.1"/>
    <property type="molecule type" value="Genomic_DNA"/>
</dbReference>
<organism evidence="2 3">
    <name type="scientific">Actinomadura keratinilytica</name>
    <dbReference type="NCBI Taxonomy" id="547461"/>
    <lineage>
        <taxon>Bacteria</taxon>
        <taxon>Bacillati</taxon>
        <taxon>Actinomycetota</taxon>
        <taxon>Actinomycetes</taxon>
        <taxon>Streptosporangiales</taxon>
        <taxon>Thermomonosporaceae</taxon>
        <taxon>Actinomadura</taxon>
    </lineage>
</organism>
<dbReference type="PANTHER" id="PTHR36441">
    <property type="entry name" value="HYPOTHETICAL CYTOSOLIC PROTEIN"/>
    <property type="match status" value="1"/>
</dbReference>
<dbReference type="SUPFAM" id="SSF103007">
    <property type="entry name" value="Hypothetical protein TT1725"/>
    <property type="match status" value="1"/>
</dbReference>
<evidence type="ECO:0008006" key="4">
    <source>
        <dbReference type="Google" id="ProtNLM"/>
    </source>
</evidence>
<dbReference type="PANTHER" id="PTHR36441:SF1">
    <property type="entry name" value="DUF503 DOMAIN-CONTAINING PROTEIN"/>
    <property type="match status" value="1"/>
</dbReference>
<accession>A0ABP6UIY9</accession>
<feature type="compositionally biased region" description="Basic and acidic residues" evidence="1">
    <location>
        <begin position="1"/>
        <end position="18"/>
    </location>
</feature>
<keyword evidence="3" id="KW-1185">Reference proteome</keyword>
<protein>
    <recommendedName>
        <fullName evidence="4">DUF503 domain-containing protein</fullName>
    </recommendedName>
</protein>
<evidence type="ECO:0000256" key="1">
    <source>
        <dbReference type="SAM" id="MobiDB-lite"/>
    </source>
</evidence>
<dbReference type="InterPro" id="IPR036746">
    <property type="entry name" value="TT1725-like_sf"/>
</dbReference>
<name>A0ABP6UIY9_9ACTN</name>